<dbReference type="InterPro" id="IPR011993">
    <property type="entry name" value="PH-like_dom_sf"/>
</dbReference>
<dbReference type="PANTHER" id="PTHR21258:SF60">
    <property type="entry name" value="FIBROBLAST GROWTH FACTOR RECEPTOR SUBSTRATE 2 ISOFORM X1"/>
    <property type="match status" value="1"/>
</dbReference>
<accession>A0AAD1WF92</accession>
<evidence type="ECO:0000256" key="6">
    <source>
        <dbReference type="SAM" id="MobiDB-lite"/>
    </source>
</evidence>
<dbReference type="GO" id="GO:0005737">
    <property type="term" value="C:cytoplasm"/>
    <property type="evidence" value="ECO:0007669"/>
    <property type="project" value="TreeGrafter"/>
</dbReference>
<dbReference type="GO" id="GO:0008543">
    <property type="term" value="P:fibroblast growth factor receptor signaling pathway"/>
    <property type="evidence" value="ECO:0007669"/>
    <property type="project" value="TreeGrafter"/>
</dbReference>
<reference evidence="8" key="1">
    <citation type="submission" date="2022-03" db="EMBL/GenBank/DDBJ databases">
        <authorList>
            <person name="Alioto T."/>
            <person name="Alioto T."/>
            <person name="Gomez Garrido J."/>
        </authorList>
    </citation>
    <scope>NUCLEOTIDE SEQUENCE</scope>
</reference>
<dbReference type="InterPro" id="IPR038742">
    <property type="entry name" value="FRS2_PTB"/>
</dbReference>
<dbReference type="AlphaFoldDB" id="A0AAD1WF92"/>
<dbReference type="SMART" id="SM00310">
    <property type="entry name" value="PTBI"/>
    <property type="match status" value="1"/>
</dbReference>
<dbReference type="GO" id="GO:0005104">
    <property type="term" value="F:fibroblast growth factor receptor binding"/>
    <property type="evidence" value="ECO:0007669"/>
    <property type="project" value="TreeGrafter"/>
</dbReference>
<evidence type="ECO:0000313" key="8">
    <source>
        <dbReference type="EMBL" id="CAH2306951.1"/>
    </source>
</evidence>
<dbReference type="SMART" id="SM01244">
    <property type="entry name" value="IRS"/>
    <property type="match status" value="1"/>
</dbReference>
<feature type="region of interest" description="Disordered" evidence="6">
    <location>
        <begin position="412"/>
        <end position="435"/>
    </location>
</feature>
<name>A0AAD1WF92_PELCU</name>
<dbReference type="InterPro" id="IPR002404">
    <property type="entry name" value="IRS_PTB"/>
</dbReference>
<evidence type="ECO:0000256" key="2">
    <source>
        <dbReference type="ARBA" id="ARBA00022553"/>
    </source>
</evidence>
<dbReference type="GO" id="GO:0005911">
    <property type="term" value="C:cell-cell junction"/>
    <property type="evidence" value="ECO:0007669"/>
    <property type="project" value="TreeGrafter"/>
</dbReference>
<keyword evidence="8" id="KW-0675">Receptor</keyword>
<dbReference type="PROSITE" id="PS51064">
    <property type="entry name" value="IRS_PTB"/>
    <property type="match status" value="1"/>
</dbReference>
<dbReference type="GO" id="GO:0005068">
    <property type="term" value="F:transmembrane receptor protein tyrosine kinase adaptor activity"/>
    <property type="evidence" value="ECO:0007669"/>
    <property type="project" value="TreeGrafter"/>
</dbReference>
<feature type="domain" description="IRS-type PTB" evidence="7">
    <location>
        <begin position="13"/>
        <end position="115"/>
    </location>
</feature>
<dbReference type="Pfam" id="PF02174">
    <property type="entry name" value="IRS"/>
    <property type="match status" value="1"/>
</dbReference>
<evidence type="ECO:0000256" key="1">
    <source>
        <dbReference type="ARBA" id="ARBA00004370"/>
    </source>
</evidence>
<dbReference type="InterPro" id="IPR050996">
    <property type="entry name" value="Docking_Protein_DOK"/>
</dbReference>
<dbReference type="CDD" id="cd01202">
    <property type="entry name" value="PTB_FRS2"/>
    <property type="match status" value="1"/>
</dbReference>
<comment type="subcellular location">
    <subcellularLocation>
        <location evidence="1">Membrane</location>
    </subcellularLocation>
</comment>
<dbReference type="PANTHER" id="PTHR21258">
    <property type="entry name" value="DOCKING PROTEIN RELATED"/>
    <property type="match status" value="1"/>
</dbReference>
<dbReference type="SUPFAM" id="SSF50729">
    <property type="entry name" value="PH domain-like"/>
    <property type="match status" value="1"/>
</dbReference>
<keyword evidence="3" id="KW-0519">Myristate</keyword>
<dbReference type="GO" id="GO:0016020">
    <property type="term" value="C:membrane"/>
    <property type="evidence" value="ECO:0007669"/>
    <property type="project" value="UniProtKB-SubCell"/>
</dbReference>
<keyword evidence="2" id="KW-0597">Phosphoprotein</keyword>
<evidence type="ECO:0000256" key="3">
    <source>
        <dbReference type="ARBA" id="ARBA00022707"/>
    </source>
</evidence>
<feature type="compositionally biased region" description="Basic and acidic residues" evidence="6">
    <location>
        <begin position="149"/>
        <end position="163"/>
    </location>
</feature>
<proteinExistence type="predicted"/>
<keyword evidence="9" id="KW-1185">Reference proteome</keyword>
<evidence type="ECO:0000256" key="5">
    <source>
        <dbReference type="ARBA" id="ARBA00023288"/>
    </source>
</evidence>
<feature type="compositionally biased region" description="Polar residues" evidence="6">
    <location>
        <begin position="167"/>
        <end position="179"/>
    </location>
</feature>
<dbReference type="Proteomes" id="UP001295444">
    <property type="component" value="Chromosome 07"/>
</dbReference>
<keyword evidence="5" id="KW-0449">Lipoprotein</keyword>
<dbReference type="Gene3D" id="2.30.29.30">
    <property type="entry name" value="Pleckstrin-homology domain (PH domain)/Phosphotyrosine-binding domain (PTB)"/>
    <property type="match status" value="1"/>
</dbReference>
<evidence type="ECO:0000313" key="9">
    <source>
        <dbReference type="Proteomes" id="UP001295444"/>
    </source>
</evidence>
<evidence type="ECO:0000256" key="4">
    <source>
        <dbReference type="ARBA" id="ARBA00023136"/>
    </source>
</evidence>
<dbReference type="EMBL" id="OW240918">
    <property type="protein sequence ID" value="CAH2306951.1"/>
    <property type="molecule type" value="Genomic_DNA"/>
</dbReference>
<organism evidence="8 9">
    <name type="scientific">Pelobates cultripes</name>
    <name type="common">Western spadefoot toad</name>
    <dbReference type="NCBI Taxonomy" id="61616"/>
    <lineage>
        <taxon>Eukaryota</taxon>
        <taxon>Metazoa</taxon>
        <taxon>Chordata</taxon>
        <taxon>Craniata</taxon>
        <taxon>Vertebrata</taxon>
        <taxon>Euteleostomi</taxon>
        <taxon>Amphibia</taxon>
        <taxon>Batrachia</taxon>
        <taxon>Anura</taxon>
        <taxon>Pelobatoidea</taxon>
        <taxon>Pelobatidae</taxon>
        <taxon>Pelobates</taxon>
    </lineage>
</organism>
<keyword evidence="4" id="KW-0472">Membrane</keyword>
<protein>
    <submittedName>
        <fullName evidence="8">Fibroblast growth factor receptor substrate 2</fullName>
    </submittedName>
</protein>
<gene>
    <name evidence="8" type="ORF">PECUL_23A023935</name>
</gene>
<feature type="compositionally biased region" description="Basic residues" evidence="6">
    <location>
        <begin position="425"/>
        <end position="435"/>
    </location>
</feature>
<evidence type="ECO:0000259" key="7">
    <source>
        <dbReference type="PROSITE" id="PS51064"/>
    </source>
</evidence>
<feature type="region of interest" description="Disordered" evidence="6">
    <location>
        <begin position="146"/>
        <end position="186"/>
    </location>
</feature>
<sequence>MGLCLGSKIKLCDTDNAEKRFKVINVNDDGKKICPGVMELTDTSLDFHLEKGGFVKWPFVSLLKYGYDSNLFSFVCGKRCQTGEGIFGFSCSRAEELFHMLKSSMQKNRISIISDTDWESHTYDEHGLPYRYKSCTFYPSSSPVIPVSKRPEPVGSERPHDFDGISTHPSEQFYTPTSSKGDRGRHRYHKTLDRNTLDTGISQTSSTHSYYEVPMEYPEPRNYQKPLFALKNQMERETGHLECIDYDVDDHKLSSCIRRMGYENIRALHSEGSRSIISDDSSSDSQTTNCVSTLSAVGLESRPSSPSVSEEKHSLELRVSSATEINILRSSYLNRLSLVQNSENCTATYFNFDMTSHPHEMTKLNYIDVESSCDSDNPQTPVSPDPFFQGATSLRCKPYAELDLEKTVALSRIQNQRPTDDGTRKTRHNCKHLPA</sequence>